<feature type="signal peptide" evidence="2">
    <location>
        <begin position="1"/>
        <end position="29"/>
    </location>
</feature>
<dbReference type="InterPro" id="IPR006652">
    <property type="entry name" value="Kelch_1"/>
</dbReference>
<accession>A0ABX2T486</accession>
<dbReference type="InterPro" id="IPR015915">
    <property type="entry name" value="Kelch-typ_b-propeller"/>
</dbReference>
<gene>
    <name evidence="3" type="ORF">HND93_02940</name>
</gene>
<protein>
    <submittedName>
        <fullName evidence="3">Galactose oxidase</fullName>
    </submittedName>
</protein>
<dbReference type="Pfam" id="PF01344">
    <property type="entry name" value="Kelch_1"/>
    <property type="match status" value="2"/>
</dbReference>
<feature type="region of interest" description="Disordered" evidence="1">
    <location>
        <begin position="54"/>
        <end position="76"/>
    </location>
</feature>
<evidence type="ECO:0000256" key="1">
    <source>
        <dbReference type="SAM" id="MobiDB-lite"/>
    </source>
</evidence>
<evidence type="ECO:0000313" key="3">
    <source>
        <dbReference type="EMBL" id="NYZ18655.1"/>
    </source>
</evidence>
<dbReference type="Proteomes" id="UP000584642">
    <property type="component" value="Unassembled WGS sequence"/>
</dbReference>
<dbReference type="RefSeq" id="WP_180280379.1">
    <property type="nucleotide sequence ID" value="NZ_JABFDB010000001.1"/>
</dbReference>
<name>A0ABX2T486_9PROT</name>
<keyword evidence="4" id="KW-1185">Reference proteome</keyword>
<feature type="chain" id="PRO_5045264603" evidence="2">
    <location>
        <begin position="30"/>
        <end position="371"/>
    </location>
</feature>
<keyword evidence="2" id="KW-0732">Signal</keyword>
<sequence length="371" mass="40294">MPTSPTTLTRRAAIGIALATPLAARTALAQSHQHHGAPFQTLQGNRVDALTEQQLGQRVVESPAPKGPPGRWEERARLPLPRSEMAWATAWQDRMHVVGGYGDGRVNRAYHHLYDPKDDRWHEAAPLPRGANHVAVVAEAGRLYALGGFTEQNRTPDANAYVYEIGEDRWRAIAPLPRERGAASAVALGGRIHLIGGASGPTDERASVGWHEAYDIAGDRWERRKPLPAARDHAGAVAWDGRIHVIGGRFNTFEYNTGLHHVYLPGRDTWELRAPLPTPRSGHGLVVLKGRFYAMGGEQRDYVDGRAADRVFGVMESYDPGADTWQSHAPMSTPRHGLGAALLGDWIHVAGGGPIVGGSTQSAIHEAFTLG</sequence>
<proteinExistence type="predicted"/>
<comment type="caution">
    <text evidence="3">The sequence shown here is derived from an EMBL/GenBank/DDBJ whole genome shotgun (WGS) entry which is preliminary data.</text>
</comment>
<dbReference type="SUPFAM" id="SSF117281">
    <property type="entry name" value="Kelch motif"/>
    <property type="match status" value="1"/>
</dbReference>
<evidence type="ECO:0000256" key="2">
    <source>
        <dbReference type="SAM" id="SignalP"/>
    </source>
</evidence>
<evidence type="ECO:0000313" key="4">
    <source>
        <dbReference type="Proteomes" id="UP000584642"/>
    </source>
</evidence>
<organism evidence="3 4">
    <name type="scientific">Azospirillum oleiclasticum</name>
    <dbReference type="NCBI Taxonomy" id="2735135"/>
    <lineage>
        <taxon>Bacteria</taxon>
        <taxon>Pseudomonadati</taxon>
        <taxon>Pseudomonadota</taxon>
        <taxon>Alphaproteobacteria</taxon>
        <taxon>Rhodospirillales</taxon>
        <taxon>Azospirillaceae</taxon>
        <taxon>Azospirillum</taxon>
    </lineage>
</organism>
<dbReference type="EMBL" id="JABFDB010000001">
    <property type="protein sequence ID" value="NYZ18655.1"/>
    <property type="molecule type" value="Genomic_DNA"/>
</dbReference>
<reference evidence="3 4" key="1">
    <citation type="submission" date="2020-05" db="EMBL/GenBank/DDBJ databases">
        <title>Azospirillum oleiclasticum sp. nov, a nitrogen-fixing and heavy crude oil-emulsifying bacterium isolated from the crude oil of Yumen Oilfield.</title>
        <authorList>
            <person name="Wu D."/>
            <person name="Cai M."/>
            <person name="Zhang X."/>
        </authorList>
    </citation>
    <scope>NUCLEOTIDE SEQUENCE [LARGE SCALE GENOMIC DNA]</scope>
    <source>
        <strain evidence="3 4">ROY-1-1-2</strain>
    </source>
</reference>
<dbReference type="Gene3D" id="2.120.10.80">
    <property type="entry name" value="Kelch-type beta propeller"/>
    <property type="match status" value="2"/>
</dbReference>
<dbReference type="PANTHER" id="PTHR45632">
    <property type="entry name" value="LD33804P"/>
    <property type="match status" value="1"/>
</dbReference>
<dbReference type="SMART" id="SM00612">
    <property type="entry name" value="Kelch"/>
    <property type="match status" value="5"/>
</dbReference>